<protein>
    <submittedName>
        <fullName evidence="1">Helical box domain of E3 ubiquitin-protein ligase HECW1</fullName>
    </submittedName>
</protein>
<reference evidence="1" key="1">
    <citation type="journal article" date="2021" name="Proc. Natl. Acad. Sci. U.S.A.">
        <title>A Catalog of Tens of Thousands of Viruses from Human Metagenomes Reveals Hidden Associations with Chronic Diseases.</title>
        <authorList>
            <person name="Tisza M.J."/>
            <person name="Buck C.B."/>
        </authorList>
    </citation>
    <scope>NUCLEOTIDE SEQUENCE</scope>
    <source>
        <strain evidence="1">CtkyY8</strain>
    </source>
</reference>
<evidence type="ECO:0000313" key="1">
    <source>
        <dbReference type="EMBL" id="DAE29566.1"/>
    </source>
</evidence>
<dbReference type="EMBL" id="BK059095">
    <property type="protein sequence ID" value="DAE29566.1"/>
    <property type="molecule type" value="Genomic_DNA"/>
</dbReference>
<sequence>MFSFKNFFTKSEPQKNTPTLNAFAFGGFSALYEINFDAYFRLYENNPYISSAIDRIRSDVGAFGFEIYN</sequence>
<organism evidence="1">
    <name type="scientific">virus sp. ctkyY8</name>
    <dbReference type="NCBI Taxonomy" id="2827995"/>
    <lineage>
        <taxon>Viruses</taxon>
    </lineage>
</organism>
<name>A0A8S5RDT4_9VIRU</name>
<proteinExistence type="predicted"/>
<accession>A0A8S5RDT4</accession>